<accession>A0A160FQY4</accession>
<dbReference type="PANTHER" id="PTHR35007:SF1">
    <property type="entry name" value="PILUS ASSEMBLY PROTEIN"/>
    <property type="match status" value="1"/>
</dbReference>
<keyword evidence="4 6" id="KW-1133">Transmembrane helix</keyword>
<evidence type="ECO:0000256" key="5">
    <source>
        <dbReference type="ARBA" id="ARBA00023136"/>
    </source>
</evidence>
<dbReference type="InterPro" id="IPR042094">
    <property type="entry name" value="T2SS_GspF_sf"/>
</dbReference>
<gene>
    <name evidence="8" type="ORF">AYM40_23600</name>
</gene>
<feature type="transmembrane region" description="Helical" evidence="6">
    <location>
        <begin position="300"/>
        <end position="319"/>
    </location>
</feature>
<feature type="domain" description="Type II secretion system protein GspF" evidence="7">
    <location>
        <begin position="156"/>
        <end position="280"/>
    </location>
</feature>
<dbReference type="STRING" id="1804984.AYM40_23600"/>
<evidence type="ECO:0000256" key="1">
    <source>
        <dbReference type="ARBA" id="ARBA00004651"/>
    </source>
</evidence>
<dbReference type="Pfam" id="PF00482">
    <property type="entry name" value="T2SSF"/>
    <property type="match status" value="1"/>
</dbReference>
<name>A0A160FQY4_9BURK</name>
<evidence type="ECO:0000256" key="2">
    <source>
        <dbReference type="ARBA" id="ARBA00022475"/>
    </source>
</evidence>
<dbReference type="KEGG" id="buz:AYM40_23600"/>
<proteinExistence type="predicted"/>
<dbReference type="EMBL" id="CP014579">
    <property type="protein sequence ID" value="ANB75365.1"/>
    <property type="molecule type" value="Genomic_DNA"/>
</dbReference>
<reference evidence="8 9" key="1">
    <citation type="journal article" date="2016" name="Gene">
        <title>PacBio SMRT assembly of a complex multi-replicon genome reveals chlorocatechol degradative operon in a region of genome plasticity.</title>
        <authorList>
            <person name="Ricker N."/>
            <person name="Shen S.Y."/>
            <person name="Goordial J."/>
            <person name="Jin S."/>
            <person name="Fulthorpe R.R."/>
        </authorList>
    </citation>
    <scope>NUCLEOTIDE SEQUENCE [LARGE SCALE GENOMIC DNA]</scope>
    <source>
        <strain evidence="8 9">OLGA172</strain>
    </source>
</reference>
<dbReference type="GO" id="GO:0005886">
    <property type="term" value="C:plasma membrane"/>
    <property type="evidence" value="ECO:0007669"/>
    <property type="project" value="UniProtKB-SubCell"/>
</dbReference>
<dbReference type="AlphaFoldDB" id="A0A160FQY4"/>
<feature type="transmembrane region" description="Helical" evidence="6">
    <location>
        <begin position="92"/>
        <end position="110"/>
    </location>
</feature>
<keyword evidence="9" id="KW-1185">Reference proteome</keyword>
<evidence type="ECO:0000256" key="3">
    <source>
        <dbReference type="ARBA" id="ARBA00022692"/>
    </source>
</evidence>
<dbReference type="PANTHER" id="PTHR35007">
    <property type="entry name" value="INTEGRAL MEMBRANE PROTEIN-RELATED"/>
    <property type="match status" value="1"/>
</dbReference>
<evidence type="ECO:0000313" key="8">
    <source>
        <dbReference type="EMBL" id="ANB75365.1"/>
    </source>
</evidence>
<feature type="transmembrane region" description="Helical" evidence="6">
    <location>
        <begin position="268"/>
        <end position="288"/>
    </location>
</feature>
<protein>
    <submittedName>
        <fullName evidence="8">Secretion system protein</fullName>
    </submittedName>
</protein>
<dbReference type="RefSeq" id="WP_063498651.1">
    <property type="nucleotide sequence ID" value="NZ_CP014579.1"/>
</dbReference>
<sequence>MTSIDLVTLSSFACALLLGLLVLTVQEMRNNRPDARIRARMLRSFLVQDGGLAPAAGRFDASLFKVNRRGNAVSRWLAPKITRVRTVAGASGLRIVIGAAIAGALLALAMTRFMPLPGVVKLLMPPALSLVAAVQAYRFLVARFRRRFLDGFADLIDMIVRAVRAGVPVTHVIGAAANECPEPLRHEFRLMGDALQLGIDLEEVLAVAMRRIEVTDFSFFCVCLLLQRETGGQLGETLENLAAIVRTRGEIRMKTKALTAEARITTRILAAIPVVIMLGLYGLNRAYVMVLFDRPAGQKLLTFASISVVVGIAVINGMSKLNTSR</sequence>
<evidence type="ECO:0000256" key="6">
    <source>
        <dbReference type="SAM" id="Phobius"/>
    </source>
</evidence>
<dbReference type="OrthoDB" id="597333at2"/>
<evidence type="ECO:0000259" key="7">
    <source>
        <dbReference type="Pfam" id="PF00482"/>
    </source>
</evidence>
<keyword evidence="3 6" id="KW-0812">Transmembrane</keyword>
<feature type="transmembrane region" description="Helical" evidence="6">
    <location>
        <begin position="6"/>
        <end position="25"/>
    </location>
</feature>
<feature type="transmembrane region" description="Helical" evidence="6">
    <location>
        <begin position="122"/>
        <end position="140"/>
    </location>
</feature>
<keyword evidence="2" id="KW-1003">Cell membrane</keyword>
<comment type="subcellular location">
    <subcellularLocation>
        <location evidence="1">Cell membrane</location>
        <topology evidence="1">Multi-pass membrane protein</topology>
    </subcellularLocation>
</comment>
<dbReference type="Proteomes" id="UP000076852">
    <property type="component" value="Chromosome 2"/>
</dbReference>
<evidence type="ECO:0000313" key="9">
    <source>
        <dbReference type="Proteomes" id="UP000076852"/>
    </source>
</evidence>
<organism evidence="8 9">
    <name type="scientific">Paraburkholderia phytofirmans OLGA172</name>
    <dbReference type="NCBI Taxonomy" id="1417228"/>
    <lineage>
        <taxon>Bacteria</taxon>
        <taxon>Pseudomonadati</taxon>
        <taxon>Pseudomonadota</taxon>
        <taxon>Betaproteobacteria</taxon>
        <taxon>Burkholderiales</taxon>
        <taxon>Burkholderiaceae</taxon>
        <taxon>Paraburkholderia</taxon>
    </lineage>
</organism>
<keyword evidence="5 6" id="KW-0472">Membrane</keyword>
<dbReference type="InterPro" id="IPR018076">
    <property type="entry name" value="T2SS_GspF_dom"/>
</dbReference>
<evidence type="ECO:0000256" key="4">
    <source>
        <dbReference type="ARBA" id="ARBA00022989"/>
    </source>
</evidence>
<dbReference type="Gene3D" id="1.20.81.30">
    <property type="entry name" value="Type II secretion system (T2SS), domain F"/>
    <property type="match status" value="1"/>
</dbReference>